<dbReference type="PIRSF" id="PIRSF002825">
    <property type="entry name" value="CfbpA"/>
    <property type="match status" value="1"/>
</dbReference>
<dbReference type="SUPFAM" id="SSF53850">
    <property type="entry name" value="Periplasmic binding protein-like II"/>
    <property type="match status" value="1"/>
</dbReference>
<reference evidence="4 5" key="1">
    <citation type="submission" date="2019-04" db="EMBL/GenBank/DDBJ databases">
        <title>Genome sequencing of Clostridium botulinum Groups I-IV and Clostridium butyricum.</title>
        <authorList>
            <person name="Brunt J."/>
            <person name="Van Vliet A.H.M."/>
            <person name="Stringer S.C."/>
            <person name="Carter A.T."/>
            <person name="Peck M.W."/>
        </authorList>
    </citation>
    <scope>NUCLEOTIDE SEQUENCE [LARGE SCALE GENOMIC DNA]</scope>
    <source>
        <strain evidence="2 5">1605</strain>
        <strain evidence="3 4">CB-K-33E</strain>
    </source>
</reference>
<sequence>MKNNLLIQLFIVSIVMIVGLGGCNTFKTTNKNNDLIIYTSHPKEFSDPIISEFEKKTNINVNIVKASTGELLKNIEEEKTVPLGDVIWGGSVAALKSRTDFLEEYISKNEENIYKDYRNSDGKITRFTIMPSVLIVNLDLAKNIKIDGFEDLLNSELKGKIAVVDPGKSSTAFESLTNQLYAMGNNNPDEGWPYIENFLENTEKKMLNSSSAVFNKVIDGEYTVGLTYEGALKYISKGDPVKIVYPKEGIIANPDCVAIIKGAEQIENAKKFIDFLTSKEVQTMVSEDLCRRSVRSDVQSEKFEDFNKLNIVKQDENWVLNNKQEIIKRYKNIIENQ</sequence>
<name>A0A0C2NRJ2_CLOBO</name>
<dbReference type="PROSITE" id="PS51257">
    <property type="entry name" value="PROKAR_LIPOPROTEIN"/>
    <property type="match status" value="1"/>
</dbReference>
<dbReference type="GO" id="GO:0030976">
    <property type="term" value="F:thiamine pyrophosphate binding"/>
    <property type="evidence" value="ECO:0007669"/>
    <property type="project" value="TreeGrafter"/>
</dbReference>
<evidence type="ECO:0000313" key="2">
    <source>
        <dbReference type="EMBL" id="NFF88003.1"/>
    </source>
</evidence>
<accession>A0A0C2NRJ2</accession>
<dbReference type="EMBL" id="SWVK01000014">
    <property type="protein sequence ID" value="NFN35654.1"/>
    <property type="molecule type" value="Genomic_DNA"/>
</dbReference>
<dbReference type="Proteomes" id="UP000473681">
    <property type="component" value="Unassembled WGS sequence"/>
</dbReference>
<dbReference type="PANTHER" id="PTHR30006:SF2">
    <property type="entry name" value="ABC TRANSPORTER SUBSTRATE-BINDING PROTEIN"/>
    <property type="match status" value="1"/>
</dbReference>
<dbReference type="GO" id="GO:0030975">
    <property type="term" value="F:thiamine binding"/>
    <property type="evidence" value="ECO:0007669"/>
    <property type="project" value="TreeGrafter"/>
</dbReference>
<dbReference type="OrthoDB" id="9791045at2"/>
<evidence type="ECO:0000313" key="4">
    <source>
        <dbReference type="Proteomes" id="UP000473681"/>
    </source>
</evidence>
<dbReference type="Gene3D" id="3.40.190.10">
    <property type="entry name" value="Periplasmic binding protein-like II"/>
    <property type="match status" value="2"/>
</dbReference>
<organism evidence="2 5">
    <name type="scientific">Clostridium botulinum</name>
    <dbReference type="NCBI Taxonomy" id="1491"/>
    <lineage>
        <taxon>Bacteria</taxon>
        <taxon>Bacillati</taxon>
        <taxon>Bacillota</taxon>
        <taxon>Clostridia</taxon>
        <taxon>Eubacteriales</taxon>
        <taxon>Clostridiaceae</taxon>
        <taxon>Clostridium</taxon>
    </lineage>
</organism>
<proteinExistence type="predicted"/>
<protein>
    <submittedName>
        <fullName evidence="2">Extracellular solute-binding protein</fullName>
    </submittedName>
</protein>
<dbReference type="InterPro" id="IPR006059">
    <property type="entry name" value="SBP"/>
</dbReference>
<dbReference type="AlphaFoldDB" id="A0A0C2NRJ2"/>
<dbReference type="EMBL" id="SWOV01000020">
    <property type="protein sequence ID" value="NFF88003.1"/>
    <property type="molecule type" value="Genomic_DNA"/>
</dbReference>
<evidence type="ECO:0000256" key="1">
    <source>
        <dbReference type="ARBA" id="ARBA00022729"/>
    </source>
</evidence>
<keyword evidence="1" id="KW-0732">Signal</keyword>
<dbReference type="Proteomes" id="UP000476820">
    <property type="component" value="Unassembled WGS sequence"/>
</dbReference>
<gene>
    <name evidence="2" type="ORF">FC774_09000</name>
    <name evidence="3" type="ORF">FDB51_11075</name>
</gene>
<evidence type="ECO:0000313" key="3">
    <source>
        <dbReference type="EMBL" id="NFN35654.1"/>
    </source>
</evidence>
<dbReference type="PANTHER" id="PTHR30006">
    <property type="entry name" value="THIAMINE-BINDING PERIPLASMIC PROTEIN-RELATED"/>
    <property type="match status" value="1"/>
</dbReference>
<dbReference type="RefSeq" id="WP_012449543.1">
    <property type="nucleotide sequence ID" value="NZ_CP010520.1"/>
</dbReference>
<dbReference type="GO" id="GO:0015888">
    <property type="term" value="P:thiamine transport"/>
    <property type="evidence" value="ECO:0007669"/>
    <property type="project" value="TreeGrafter"/>
</dbReference>
<evidence type="ECO:0000313" key="5">
    <source>
        <dbReference type="Proteomes" id="UP000476820"/>
    </source>
</evidence>
<dbReference type="GO" id="GO:0030288">
    <property type="term" value="C:outer membrane-bounded periplasmic space"/>
    <property type="evidence" value="ECO:0007669"/>
    <property type="project" value="TreeGrafter"/>
</dbReference>
<dbReference type="Pfam" id="PF13416">
    <property type="entry name" value="SBP_bac_8"/>
    <property type="match status" value="1"/>
</dbReference>
<comment type="caution">
    <text evidence="2">The sequence shown here is derived from an EMBL/GenBank/DDBJ whole genome shotgun (WGS) entry which is preliminary data.</text>
</comment>
<dbReference type="InterPro" id="IPR026045">
    <property type="entry name" value="Ferric-bd"/>
</dbReference>